<dbReference type="Proteomes" id="UP000288892">
    <property type="component" value="Unassembled WGS sequence"/>
</dbReference>
<dbReference type="AlphaFoldDB" id="A0A444JAT6"/>
<dbReference type="EMBL" id="MTKS01000365">
    <property type="protein sequence ID" value="RWX50205.1"/>
    <property type="molecule type" value="Genomic_DNA"/>
</dbReference>
<organism evidence="1 2">
    <name type="scientific">Candidatus Electrothrix marina</name>
    <dbReference type="NCBI Taxonomy" id="1859130"/>
    <lineage>
        <taxon>Bacteria</taxon>
        <taxon>Pseudomonadati</taxon>
        <taxon>Thermodesulfobacteriota</taxon>
        <taxon>Desulfobulbia</taxon>
        <taxon>Desulfobulbales</taxon>
        <taxon>Desulfobulbaceae</taxon>
        <taxon>Candidatus Electrothrix</taxon>
    </lineage>
</organism>
<name>A0A444JAT6_9BACT</name>
<keyword evidence="2" id="KW-1185">Reference proteome</keyword>
<keyword evidence="1" id="KW-0378">Hydrolase</keyword>
<dbReference type="GO" id="GO:0003934">
    <property type="term" value="F:GTP cyclohydrolase I activity"/>
    <property type="evidence" value="ECO:0007669"/>
    <property type="project" value="UniProtKB-EC"/>
</dbReference>
<proteinExistence type="predicted"/>
<gene>
    <name evidence="1" type="ORF">VU01_13653</name>
</gene>
<dbReference type="EC" id="3.5.4.16" evidence="1"/>
<dbReference type="Gene3D" id="3.10.270.10">
    <property type="entry name" value="Urate Oxidase"/>
    <property type="match status" value="1"/>
</dbReference>
<accession>A0A444JAT6</accession>
<protein>
    <submittedName>
        <fullName evidence="1">GTP cyclohydrolase I</fullName>
        <ecNumber evidence="1">3.5.4.16</ecNumber>
    </submittedName>
</protein>
<comment type="caution">
    <text evidence="1">The sequence shown here is derived from an EMBL/GenBank/DDBJ whole genome shotgun (WGS) entry which is preliminary data.</text>
</comment>
<reference evidence="1 2" key="1">
    <citation type="submission" date="2017-01" db="EMBL/GenBank/DDBJ databases">
        <title>The cable genome- insights into the physiology and evolution of filamentous bacteria capable of sulfide oxidation via long distance electron transfer.</title>
        <authorList>
            <person name="Schreiber L."/>
            <person name="Bjerg J.T."/>
            <person name="Boggild A."/>
            <person name="Van De Vossenberg J."/>
            <person name="Meysman F."/>
            <person name="Nielsen L.P."/>
            <person name="Schramm A."/>
            <person name="Kjeldsen K.U."/>
        </authorList>
    </citation>
    <scope>NUCLEOTIDE SEQUENCE [LARGE SCALE GENOMIC DNA]</scope>
    <source>
        <strain evidence="1">A5</strain>
    </source>
</reference>
<evidence type="ECO:0000313" key="2">
    <source>
        <dbReference type="Proteomes" id="UP000288892"/>
    </source>
</evidence>
<evidence type="ECO:0000313" key="1">
    <source>
        <dbReference type="EMBL" id="RWX50205.1"/>
    </source>
</evidence>
<sequence>MKDQLDAEAAHLEVRFPYFLERAAEEGSGMDRYECRLHGSLQECDDLVMELNVPITLPESMGRWGYAQVSVRFNEFIWLEDLIGMVQQAIRAGSERTASVESLCGQLGDALKATSEVSWFRVEVENLAGGCSTFATVESTLS</sequence>